<organism evidence="2 3">
    <name type="scientific">Cafeteria roenbergensis</name>
    <name type="common">Marine flagellate</name>
    <dbReference type="NCBI Taxonomy" id="33653"/>
    <lineage>
        <taxon>Eukaryota</taxon>
        <taxon>Sar</taxon>
        <taxon>Stramenopiles</taxon>
        <taxon>Bigyra</taxon>
        <taxon>Opalozoa</taxon>
        <taxon>Bicosoecida</taxon>
        <taxon>Cafeteriaceae</taxon>
        <taxon>Cafeteria</taxon>
    </lineage>
</organism>
<evidence type="ECO:0000256" key="1">
    <source>
        <dbReference type="SAM" id="MobiDB-lite"/>
    </source>
</evidence>
<feature type="region of interest" description="Disordered" evidence="1">
    <location>
        <begin position="55"/>
        <end position="168"/>
    </location>
</feature>
<protein>
    <submittedName>
        <fullName evidence="2">Uncharacterized protein</fullName>
    </submittedName>
</protein>
<evidence type="ECO:0000313" key="3">
    <source>
        <dbReference type="Proteomes" id="UP000325113"/>
    </source>
</evidence>
<evidence type="ECO:0000313" key="2">
    <source>
        <dbReference type="EMBL" id="KAA0162979.1"/>
    </source>
</evidence>
<sequence>MAGTPRTRRTAAQALAELEAELGGTSPTLIRRDWGQRRAIFPDVTVPEALVEASTQSAEALSPGRASAGQAFSELSGAGEDRFDGPVAGSRGSADAEDEDYADHRVVLEVDGEEEEEEEEEDEDGEEDSETGDGDYTDESEFGSYGGAAAGRDSTGSGSAESKNQRAAGGSIARALKAAGSSRASPVVTVQRAGSPGANALHLPRPALAGASSGASSLPSGLVTPVSVLPSSPSGSGGALSSSSALGGGSGQLFAPEGSPRVLRALHAIVEGQEGTSFAGAGVTVSKGMMRLVEGVETGLYSLQLQTEPTHDVVVVVARVAVLDDGRRTGADRGLILHTAVSDDERFGSSLPIDPR</sequence>
<comment type="caution">
    <text evidence="2">The sequence shown here is derived from an EMBL/GenBank/DDBJ whole genome shotgun (WGS) entry which is preliminary data.</text>
</comment>
<gene>
    <name evidence="2" type="ORF">FNF31_03035</name>
</gene>
<dbReference type="EMBL" id="VLTM01000024">
    <property type="protein sequence ID" value="KAA0162979.1"/>
    <property type="molecule type" value="Genomic_DNA"/>
</dbReference>
<proteinExistence type="predicted"/>
<dbReference type="Proteomes" id="UP000325113">
    <property type="component" value="Unassembled WGS sequence"/>
</dbReference>
<accession>A0A5A8DDC6</accession>
<name>A0A5A8DDC6_CAFRO</name>
<reference evidence="2 3" key="1">
    <citation type="submission" date="2019-07" db="EMBL/GenBank/DDBJ databases">
        <title>Genomes of Cafeteria roenbergensis.</title>
        <authorList>
            <person name="Fischer M.G."/>
            <person name="Hackl T."/>
            <person name="Roman M."/>
        </authorList>
    </citation>
    <scope>NUCLEOTIDE SEQUENCE [LARGE SCALE GENOMIC DNA]</scope>
    <source>
        <strain evidence="2 3">Cflag</strain>
    </source>
</reference>
<dbReference type="AlphaFoldDB" id="A0A5A8DDC6"/>
<feature type="compositionally biased region" description="Acidic residues" evidence="1">
    <location>
        <begin position="110"/>
        <end position="141"/>
    </location>
</feature>